<dbReference type="InterPro" id="IPR051449">
    <property type="entry name" value="ABC-2_transporter_component"/>
</dbReference>
<keyword evidence="4 6" id="KW-1133">Transmembrane helix</keyword>
<evidence type="ECO:0000256" key="5">
    <source>
        <dbReference type="ARBA" id="ARBA00023136"/>
    </source>
</evidence>
<feature type="transmembrane region" description="Helical" evidence="6">
    <location>
        <begin position="42"/>
        <end position="60"/>
    </location>
</feature>
<organism evidence="8 9">
    <name type="scientific">Faucicola atlantae</name>
    <dbReference type="NCBI Taxonomy" id="34059"/>
    <lineage>
        <taxon>Bacteria</taxon>
        <taxon>Pseudomonadati</taxon>
        <taxon>Pseudomonadota</taxon>
        <taxon>Gammaproteobacteria</taxon>
        <taxon>Moraxellales</taxon>
        <taxon>Moraxellaceae</taxon>
        <taxon>Faucicola</taxon>
    </lineage>
</organism>
<keyword evidence="2" id="KW-1003">Cell membrane</keyword>
<proteinExistence type="predicted"/>
<dbReference type="GO" id="GO:0140359">
    <property type="term" value="F:ABC-type transporter activity"/>
    <property type="evidence" value="ECO:0007669"/>
    <property type="project" value="InterPro"/>
</dbReference>
<dbReference type="EMBL" id="UGQA01000001">
    <property type="protein sequence ID" value="STY94536.1"/>
    <property type="molecule type" value="Genomic_DNA"/>
</dbReference>
<feature type="transmembrane region" description="Helical" evidence="6">
    <location>
        <begin position="264"/>
        <end position="281"/>
    </location>
</feature>
<accession>A0A378Q1Y2</accession>
<dbReference type="InterPro" id="IPR013525">
    <property type="entry name" value="ABC2_TM"/>
</dbReference>
<evidence type="ECO:0000256" key="1">
    <source>
        <dbReference type="ARBA" id="ARBA00004651"/>
    </source>
</evidence>
<evidence type="ECO:0000259" key="7">
    <source>
        <dbReference type="Pfam" id="PF12698"/>
    </source>
</evidence>
<gene>
    <name evidence="8" type="ORF">NCTC11091_00300</name>
</gene>
<evidence type="ECO:0000313" key="8">
    <source>
        <dbReference type="EMBL" id="STY94536.1"/>
    </source>
</evidence>
<evidence type="ECO:0000256" key="2">
    <source>
        <dbReference type="ARBA" id="ARBA00022475"/>
    </source>
</evidence>
<feature type="transmembrane region" description="Helical" evidence="6">
    <location>
        <begin position="206"/>
        <end position="228"/>
    </location>
</feature>
<dbReference type="Gene3D" id="3.40.1710.10">
    <property type="entry name" value="abc type-2 transporter like domain"/>
    <property type="match status" value="1"/>
</dbReference>
<dbReference type="AlphaFoldDB" id="A0A378Q1Y2"/>
<dbReference type="Pfam" id="PF12698">
    <property type="entry name" value="ABC2_membrane_3"/>
    <property type="match status" value="1"/>
</dbReference>
<evidence type="ECO:0000256" key="6">
    <source>
        <dbReference type="SAM" id="Phobius"/>
    </source>
</evidence>
<feature type="domain" description="ABC-2 type transporter transmembrane" evidence="7">
    <location>
        <begin position="43"/>
        <end position="400"/>
    </location>
</feature>
<keyword evidence="5 6" id="KW-0472">Membrane</keyword>
<dbReference type="PANTHER" id="PTHR30294:SF47">
    <property type="entry name" value="INNER MEMBRANE TRANSPORT PERMEASE YHHJ"/>
    <property type="match status" value="1"/>
</dbReference>
<evidence type="ECO:0000313" key="9">
    <source>
        <dbReference type="Proteomes" id="UP000255193"/>
    </source>
</evidence>
<dbReference type="PANTHER" id="PTHR30294">
    <property type="entry name" value="MEMBRANE COMPONENT OF ABC TRANSPORTER YHHJ-RELATED"/>
    <property type="match status" value="1"/>
</dbReference>
<dbReference type="RefSeq" id="WP_067057637.1">
    <property type="nucleotide sequence ID" value="NZ_MXAO01000007.1"/>
</dbReference>
<keyword evidence="3 6" id="KW-0812">Transmembrane</keyword>
<evidence type="ECO:0000256" key="4">
    <source>
        <dbReference type="ARBA" id="ARBA00022989"/>
    </source>
</evidence>
<dbReference type="Proteomes" id="UP000255193">
    <property type="component" value="Unassembled WGS sequence"/>
</dbReference>
<reference evidence="8 9" key="1">
    <citation type="submission" date="2018-06" db="EMBL/GenBank/DDBJ databases">
        <authorList>
            <consortium name="Pathogen Informatics"/>
            <person name="Doyle S."/>
        </authorList>
    </citation>
    <scope>NUCLEOTIDE SEQUENCE [LARGE SCALE GENOMIC DNA]</scope>
    <source>
        <strain evidence="8 9">NCTC11091</strain>
    </source>
</reference>
<dbReference type="GO" id="GO:0005886">
    <property type="term" value="C:plasma membrane"/>
    <property type="evidence" value="ECO:0007669"/>
    <property type="project" value="UniProtKB-SubCell"/>
</dbReference>
<feature type="transmembrane region" description="Helical" evidence="6">
    <location>
        <begin position="327"/>
        <end position="347"/>
    </location>
</feature>
<protein>
    <submittedName>
        <fullName evidence="8">ABC-2 family transporter protein</fullName>
    </submittedName>
</protein>
<feature type="transmembrane region" description="Helical" evidence="6">
    <location>
        <begin position="380"/>
        <end position="402"/>
    </location>
</feature>
<sequence>MPSQTVPPVTNTQPNQRGGLFAAFWRSARGEMVFLQNNPWDFAVMFWLPLLIVFLVWWTFSAGALVGVPVAVIDHSHTAQSTTLIRYIDATPEVDVVAELPDAAAAQRAIEQRKVYGVIEIPYDFADNLQGGRPTRLLLNVNAQFGTHSGMVQKGVRTAVGTFSAGAEIKRRIAQGEDTTTVRTSYSPIQTQSIGLFNTANNYQQFLSVTTMPALLHILSMVIGASVIGRELRDKTLGQWYASIGGDPAYPTLWRVMAGLNGKLIWAMLAYTLWGAVILTLDTRIYPVRLASLAVTYGIFLLFMMVSFWLGVIVTVGTFSYRQGLSFTGFISAPSFAFSGVTFPFIAMSPAAQRWANALPLTHYLRVQTPQIQMGAPPSYAISAAYGFMLAVAITLLLSAALTKKALLKPEKWGQR</sequence>
<comment type="subcellular location">
    <subcellularLocation>
        <location evidence="1">Cell membrane</location>
        <topology evidence="1">Multi-pass membrane protein</topology>
    </subcellularLocation>
</comment>
<name>A0A378Q1Y2_9GAMM</name>
<feature type="transmembrane region" description="Helical" evidence="6">
    <location>
        <begin position="293"/>
        <end position="315"/>
    </location>
</feature>
<evidence type="ECO:0000256" key="3">
    <source>
        <dbReference type="ARBA" id="ARBA00022692"/>
    </source>
</evidence>